<dbReference type="Proteomes" id="UP000473470">
    <property type="component" value="Unassembled WGS sequence"/>
</dbReference>
<evidence type="ECO:0000313" key="4">
    <source>
        <dbReference type="Proteomes" id="UP000473470"/>
    </source>
</evidence>
<dbReference type="EMBL" id="QTPM01000024">
    <property type="protein sequence ID" value="RQY89989.1"/>
    <property type="molecule type" value="Genomic_DNA"/>
</dbReference>
<sequence>MNGRAARFVQANAEPDVGELFSGLDARSPETSYDLSCQAVADKSEPPIQRHDRRLLYGVLVIAIRHRLAVDTHKLDCSFIRDIHASSDARVIIETLVRLGQRPGKRTVTGHVETKAHFASARTMMRSAIRPSRACSRRTRKNFFCLRQNILACRRECAP</sequence>
<organism evidence="1 4">
    <name type="scientific">Burkholderia stagnalis</name>
    <dbReference type="NCBI Taxonomy" id="1503054"/>
    <lineage>
        <taxon>Bacteria</taxon>
        <taxon>Pseudomonadati</taxon>
        <taxon>Pseudomonadota</taxon>
        <taxon>Betaproteobacteria</taxon>
        <taxon>Burkholderiales</taxon>
        <taxon>Burkholderiaceae</taxon>
        <taxon>Burkholderia</taxon>
        <taxon>Burkholderia cepacia complex</taxon>
    </lineage>
</organism>
<accession>A0A6L3N3C2</accession>
<reference evidence="2 3" key="1">
    <citation type="submission" date="2018-08" db="EMBL/GenBank/DDBJ databases">
        <title>Comparative analysis of Burkholderia isolates from Puerto Rico.</title>
        <authorList>
            <person name="Hall C."/>
            <person name="Sahl J."/>
            <person name="Wagner D."/>
        </authorList>
    </citation>
    <scope>NUCLEOTIDE SEQUENCE [LARGE SCALE GENOMIC DNA]</scope>
    <source>
        <strain evidence="2 3">Bp8966</strain>
    </source>
</reference>
<dbReference type="InterPro" id="IPR035919">
    <property type="entry name" value="EAL_sf"/>
</dbReference>
<protein>
    <submittedName>
        <fullName evidence="1">EAL domain-containing protein</fullName>
    </submittedName>
</protein>
<evidence type="ECO:0000313" key="2">
    <source>
        <dbReference type="EMBL" id="RQY89989.1"/>
    </source>
</evidence>
<keyword evidence="3" id="KW-1185">Reference proteome</keyword>
<evidence type="ECO:0000313" key="3">
    <source>
        <dbReference type="Proteomes" id="UP000281098"/>
    </source>
</evidence>
<comment type="caution">
    <text evidence="1">The sequence shown here is derived from an EMBL/GenBank/DDBJ whole genome shotgun (WGS) entry which is preliminary data.</text>
</comment>
<dbReference type="SUPFAM" id="SSF141868">
    <property type="entry name" value="EAL domain-like"/>
    <property type="match status" value="1"/>
</dbReference>
<reference evidence="1 4" key="2">
    <citation type="submission" date="2019-09" db="EMBL/GenBank/DDBJ databases">
        <title>Draft genome sequences of 48 bacterial type strains from the CCUG.</title>
        <authorList>
            <person name="Tunovic T."/>
            <person name="Pineiro-Iglesias B."/>
            <person name="Unosson C."/>
            <person name="Inganas E."/>
            <person name="Ohlen M."/>
            <person name="Cardew S."/>
            <person name="Jensie-Markopoulos S."/>
            <person name="Salva-Serra F."/>
            <person name="Jaen-Luchoro D."/>
            <person name="Karlsson R."/>
            <person name="Svensson-Stadler L."/>
            <person name="Chun J."/>
            <person name="Moore E."/>
        </authorList>
    </citation>
    <scope>NUCLEOTIDE SEQUENCE [LARGE SCALE GENOMIC DNA]</scope>
    <source>
        <strain evidence="1 4">CCUG 65686</strain>
    </source>
</reference>
<dbReference type="AlphaFoldDB" id="A0A6L3N3C2"/>
<dbReference type="Proteomes" id="UP000281098">
    <property type="component" value="Unassembled WGS sequence"/>
</dbReference>
<dbReference type="EMBL" id="VZOK01000005">
    <property type="protein sequence ID" value="KAB0640450.1"/>
    <property type="molecule type" value="Genomic_DNA"/>
</dbReference>
<proteinExistence type="predicted"/>
<dbReference type="Gene3D" id="3.20.20.450">
    <property type="entry name" value="EAL domain"/>
    <property type="match status" value="1"/>
</dbReference>
<gene>
    <name evidence="2" type="ORF">DF017_19455</name>
    <name evidence="1" type="ORF">F7R25_05115</name>
</gene>
<name>A0A6L3N3C2_9BURK</name>
<evidence type="ECO:0000313" key="1">
    <source>
        <dbReference type="EMBL" id="KAB0640450.1"/>
    </source>
</evidence>